<dbReference type="OMA" id="EDIDREC"/>
<dbReference type="InterPro" id="IPR036770">
    <property type="entry name" value="Ankyrin_rpt-contain_sf"/>
</dbReference>
<keyword evidence="10" id="KW-0040">ANK repeat</keyword>
<evidence type="ECO:0008006" key="18">
    <source>
        <dbReference type="Google" id="ProtNLM"/>
    </source>
</evidence>
<evidence type="ECO:0000256" key="9">
    <source>
        <dbReference type="ARBA" id="ARBA00022833"/>
    </source>
</evidence>
<reference evidence="16" key="1">
    <citation type="submission" date="2022-11" db="UniProtKB">
        <authorList>
            <consortium name="EnsemblMetazoa"/>
        </authorList>
    </citation>
    <scope>IDENTIFICATION</scope>
</reference>
<keyword evidence="6" id="KW-0677">Repeat</keyword>
<keyword evidence="7 11" id="KW-0863">Zinc-finger</keyword>
<evidence type="ECO:0000256" key="2">
    <source>
        <dbReference type="ARBA" id="ARBA00004906"/>
    </source>
</evidence>
<feature type="compositionally biased region" description="Basic and acidic residues" evidence="12">
    <location>
        <begin position="241"/>
        <end position="255"/>
    </location>
</feature>
<dbReference type="InterPro" id="IPR043145">
    <property type="entry name" value="Znf_ZZ_sf"/>
</dbReference>
<keyword evidence="3" id="KW-0963">Cytoplasm</keyword>
<dbReference type="PANTHER" id="PTHR24202">
    <property type="entry name" value="E3 UBIQUITIN-PROTEIN LIGASE MIB2"/>
    <property type="match status" value="1"/>
</dbReference>
<dbReference type="RefSeq" id="XP_038061251.1">
    <property type="nucleotide sequence ID" value="XM_038205323.1"/>
</dbReference>
<evidence type="ECO:0000256" key="11">
    <source>
        <dbReference type="PROSITE-ProRule" id="PRU00228"/>
    </source>
</evidence>
<dbReference type="PROSITE" id="PS50017">
    <property type="entry name" value="DEATH_DOMAIN"/>
    <property type="match status" value="1"/>
</dbReference>
<keyword evidence="9" id="KW-0862">Zinc</keyword>
<evidence type="ECO:0000256" key="3">
    <source>
        <dbReference type="ARBA" id="ARBA00022490"/>
    </source>
</evidence>
<dbReference type="Gene3D" id="1.25.40.20">
    <property type="entry name" value="Ankyrin repeat-containing domain"/>
    <property type="match status" value="1"/>
</dbReference>
<dbReference type="Pfam" id="PF00569">
    <property type="entry name" value="ZZ"/>
    <property type="match status" value="1"/>
</dbReference>
<evidence type="ECO:0000256" key="10">
    <source>
        <dbReference type="PROSITE-ProRule" id="PRU00023"/>
    </source>
</evidence>
<evidence type="ECO:0000256" key="12">
    <source>
        <dbReference type="SAM" id="MobiDB-lite"/>
    </source>
</evidence>
<feature type="repeat" description="ANK" evidence="10">
    <location>
        <begin position="764"/>
        <end position="796"/>
    </location>
</feature>
<dbReference type="Pfam" id="PF12796">
    <property type="entry name" value="Ank_2"/>
    <property type="match status" value="2"/>
</dbReference>
<feature type="compositionally biased region" description="Basic and acidic residues" evidence="12">
    <location>
        <begin position="409"/>
        <end position="430"/>
    </location>
</feature>
<feature type="compositionally biased region" description="Basic and acidic residues" evidence="12">
    <location>
        <begin position="289"/>
        <end position="308"/>
    </location>
</feature>
<dbReference type="Gene3D" id="3.30.60.90">
    <property type="match status" value="1"/>
</dbReference>
<dbReference type="SMART" id="SM00291">
    <property type="entry name" value="ZnF_ZZ"/>
    <property type="match status" value="1"/>
</dbReference>
<evidence type="ECO:0000259" key="14">
    <source>
        <dbReference type="PROSITE" id="PS50135"/>
    </source>
</evidence>
<dbReference type="Pfam" id="PF00023">
    <property type="entry name" value="Ank"/>
    <property type="match status" value="1"/>
</dbReference>
<dbReference type="Gene3D" id="2.30.30.40">
    <property type="entry name" value="SH3 Domains"/>
    <property type="match status" value="2"/>
</dbReference>
<evidence type="ECO:0000256" key="5">
    <source>
        <dbReference type="ARBA" id="ARBA00022723"/>
    </source>
</evidence>
<feature type="domain" description="Death" evidence="13">
    <location>
        <begin position="1"/>
        <end position="38"/>
    </location>
</feature>
<dbReference type="InterPro" id="IPR000488">
    <property type="entry name" value="Death_dom"/>
</dbReference>
<feature type="domain" description="MIB/HERC2" evidence="15">
    <location>
        <begin position="635"/>
        <end position="712"/>
    </location>
</feature>
<keyword evidence="4" id="KW-0808">Transferase</keyword>
<name>A0A914ACQ9_PATMI</name>
<feature type="domain" description="MIB/HERC2" evidence="15">
    <location>
        <begin position="490"/>
        <end position="566"/>
    </location>
</feature>
<dbReference type="InterPro" id="IPR000433">
    <property type="entry name" value="Znf_ZZ"/>
</dbReference>
<dbReference type="PROSITE" id="PS51416">
    <property type="entry name" value="MIB_HERC2"/>
    <property type="match status" value="2"/>
</dbReference>
<feature type="region of interest" description="Disordered" evidence="12">
    <location>
        <begin position="42"/>
        <end position="85"/>
    </location>
</feature>
<evidence type="ECO:0000256" key="7">
    <source>
        <dbReference type="ARBA" id="ARBA00022771"/>
    </source>
</evidence>
<dbReference type="GO" id="GO:0007165">
    <property type="term" value="P:signal transduction"/>
    <property type="evidence" value="ECO:0007669"/>
    <property type="project" value="InterPro"/>
</dbReference>
<dbReference type="Pfam" id="PF06701">
    <property type="entry name" value="MIB_HERC2"/>
    <property type="match status" value="2"/>
</dbReference>
<feature type="compositionally biased region" description="Basic and acidic residues" evidence="12">
    <location>
        <begin position="42"/>
        <end position="54"/>
    </location>
</feature>
<accession>A0A914ACQ9</accession>
<organism evidence="16 17">
    <name type="scientific">Patiria miniata</name>
    <name type="common">Bat star</name>
    <name type="synonym">Asterina miniata</name>
    <dbReference type="NCBI Taxonomy" id="46514"/>
    <lineage>
        <taxon>Eukaryota</taxon>
        <taxon>Metazoa</taxon>
        <taxon>Echinodermata</taxon>
        <taxon>Eleutherozoa</taxon>
        <taxon>Asterozoa</taxon>
        <taxon>Asteroidea</taxon>
        <taxon>Valvatacea</taxon>
        <taxon>Valvatida</taxon>
        <taxon>Asterinidae</taxon>
        <taxon>Patiria</taxon>
    </lineage>
</organism>
<keyword evidence="8" id="KW-0833">Ubl conjugation pathway</keyword>
<evidence type="ECO:0000259" key="15">
    <source>
        <dbReference type="PROSITE" id="PS51416"/>
    </source>
</evidence>
<dbReference type="InterPro" id="IPR037252">
    <property type="entry name" value="Mib_Herc2_sf"/>
</dbReference>
<evidence type="ECO:0000256" key="4">
    <source>
        <dbReference type="ARBA" id="ARBA00022679"/>
    </source>
</evidence>
<dbReference type="OrthoDB" id="20727at2759"/>
<dbReference type="SUPFAM" id="SSF48403">
    <property type="entry name" value="Ankyrin repeat"/>
    <property type="match status" value="1"/>
</dbReference>
<comment type="pathway">
    <text evidence="2">Protein modification; protein ubiquitination.</text>
</comment>
<evidence type="ECO:0000256" key="1">
    <source>
        <dbReference type="ARBA" id="ARBA00004496"/>
    </source>
</evidence>
<dbReference type="SMART" id="SM00248">
    <property type="entry name" value="ANK"/>
    <property type="match status" value="7"/>
</dbReference>
<evidence type="ECO:0000256" key="6">
    <source>
        <dbReference type="ARBA" id="ARBA00022737"/>
    </source>
</evidence>
<dbReference type="GeneID" id="119731981"/>
<feature type="region of interest" description="Disordered" evidence="12">
    <location>
        <begin position="231"/>
        <end position="431"/>
    </location>
</feature>
<dbReference type="SUPFAM" id="SSF57850">
    <property type="entry name" value="RING/U-box"/>
    <property type="match status" value="1"/>
</dbReference>
<evidence type="ECO:0000259" key="13">
    <source>
        <dbReference type="PROSITE" id="PS50017"/>
    </source>
</evidence>
<dbReference type="GO" id="GO:0005737">
    <property type="term" value="C:cytoplasm"/>
    <property type="evidence" value="ECO:0007669"/>
    <property type="project" value="UniProtKB-SubCell"/>
</dbReference>
<dbReference type="PROSITE" id="PS50088">
    <property type="entry name" value="ANK_REPEAT"/>
    <property type="match status" value="3"/>
</dbReference>
<dbReference type="GO" id="GO:0008270">
    <property type="term" value="F:zinc ion binding"/>
    <property type="evidence" value="ECO:0007669"/>
    <property type="project" value="UniProtKB-KW"/>
</dbReference>
<dbReference type="EnsemblMetazoa" id="XM_038205323.1">
    <property type="protein sequence ID" value="XP_038061251.1"/>
    <property type="gene ID" value="LOC119731981"/>
</dbReference>
<dbReference type="Proteomes" id="UP000887568">
    <property type="component" value="Unplaced"/>
</dbReference>
<comment type="subcellular location">
    <subcellularLocation>
        <location evidence="1">Cytoplasm</location>
    </subcellularLocation>
</comment>
<protein>
    <recommendedName>
        <fullName evidence="18">RING-type E3 ubiquitin transferase</fullName>
    </recommendedName>
</protein>
<dbReference type="InterPro" id="IPR010606">
    <property type="entry name" value="Mib_Herc2"/>
</dbReference>
<evidence type="ECO:0000313" key="17">
    <source>
        <dbReference type="Proteomes" id="UP000887568"/>
    </source>
</evidence>
<feature type="repeat" description="ANK" evidence="10">
    <location>
        <begin position="797"/>
        <end position="829"/>
    </location>
</feature>
<proteinExistence type="predicted"/>
<feature type="compositionally biased region" description="Basic and acidic residues" evidence="12">
    <location>
        <begin position="262"/>
        <end position="273"/>
    </location>
</feature>
<evidence type="ECO:0000313" key="16">
    <source>
        <dbReference type="EnsemblMetazoa" id="XP_038061251.1"/>
    </source>
</evidence>
<feature type="repeat" description="ANK" evidence="10">
    <location>
        <begin position="830"/>
        <end position="862"/>
    </location>
</feature>
<dbReference type="SUPFAM" id="SSF159034">
    <property type="entry name" value="Mib/herc2 domain-like"/>
    <property type="match status" value="2"/>
</dbReference>
<dbReference type="PANTHER" id="PTHR24202:SF4">
    <property type="entry name" value="E3 UBIQUITIN-PROTEIN LIGASE MIB2-RELATED"/>
    <property type="match status" value="1"/>
</dbReference>
<feature type="compositionally biased region" description="Polar residues" evidence="12">
    <location>
        <begin position="55"/>
        <end position="69"/>
    </location>
</feature>
<dbReference type="PROSITE" id="PS50297">
    <property type="entry name" value="ANK_REP_REGION"/>
    <property type="match status" value="3"/>
</dbReference>
<feature type="compositionally biased region" description="Basic and acidic residues" evidence="12">
    <location>
        <begin position="315"/>
        <end position="342"/>
    </location>
</feature>
<keyword evidence="5" id="KW-0479">Metal-binding</keyword>
<keyword evidence="17" id="KW-1185">Reference proteome</keyword>
<dbReference type="GO" id="GO:0004842">
    <property type="term" value="F:ubiquitin-protein transferase activity"/>
    <property type="evidence" value="ECO:0007669"/>
    <property type="project" value="InterPro"/>
</dbReference>
<feature type="domain" description="ZZ-type" evidence="14">
    <location>
        <begin position="572"/>
        <end position="624"/>
    </location>
</feature>
<dbReference type="GO" id="GO:0016567">
    <property type="term" value="P:protein ubiquitination"/>
    <property type="evidence" value="ECO:0007669"/>
    <property type="project" value="InterPro"/>
</dbReference>
<dbReference type="AlphaFoldDB" id="A0A914ACQ9"/>
<dbReference type="InterPro" id="IPR002110">
    <property type="entry name" value="Ankyrin_rpt"/>
</dbReference>
<dbReference type="PROSITE" id="PS50135">
    <property type="entry name" value="ZF_ZZ_2"/>
    <property type="match status" value="1"/>
</dbReference>
<evidence type="ECO:0000256" key="8">
    <source>
        <dbReference type="ARBA" id="ARBA00022786"/>
    </source>
</evidence>
<feature type="compositionally biased region" description="Basic and acidic residues" evidence="12">
    <location>
        <begin position="360"/>
        <end position="376"/>
    </location>
</feature>
<sequence>MLHRWGEENSGKEHVKLLAEKLQAIQRYDLVQELEKVTGFQLHDKDIDEQEKPTSDPQTTSNNEEQTTIAIVKTEPSGTLVGEQESQIKSPHIVMNFNVTNCQIVGGDMKDCSINYGYEFSVKLIGMKEGQKDEGRTHRLLDLLKAEPQVTTLKTVLDEFNLEAIGLQKGCVQLTVRVESREDLDRFWEACKKGLFQTRIKSELPISEVKISEDVYKEGCQFFDDAKKQNIQDYGQSGGDGADKHDETRQMDKVPESGGQETEERREKEDSGHGDASLDETQQTTHGNMKHETGKISSESDGKLKKQAAEATGGDTEKIKMEFQGREGDVPEKEVKRTRGDIGNESDNGVIEKGATGAESTKKTEEDNKENTHDGQGKQINGEEGYADQGKASPEDQGPAINVSGNGQDIEKESMKKDIGLESDDREKQKTLNTEAGLDYGVQVNEREIGQEDIDRECDRKETLAEQIGAKEDLDQGKTAMEGGGLDLDEGRATEDWSCIGMRVVRGPDWEWDDQDGGCGCVGTVVPAREVESNSTVWVRWDSGVLGEYRAGGESGKVDLQIYDNAQQGVKHSHVICDGCDKSGLEGIRWKCLRCDDCDLCHNCYNECKHDLEHPFLRIDEPGVAGVRVPRRYGAVQCMAFGIFPGARVVRGPDWASDIQDGKAGTVGVVSSVSSSKTTYRSFVRVQWSAENCNIYRRGFFGKMDLQYTEKASNGQFFMEHLPMLEKYVRGGALLFEAAANGDIGKVREILSIYPSAVIYRNERGITALHAASHLGHLDVVIALVDGKASLEQQDEDGDTALSYAVMGNHQDVVLYLLLIGSNPNTADESGVTPLHRAASKGHDNCARFLLKSGLRPCNVNSQDILGDTPLFAAIVEKHDFMVDLLIEHMTDDDLRLQNNDGLICLHLAALFGNDFAAEKILRVSPSMINIAKSDGFTALHIAAINGCAKVMETLFQQEDCNIGARTAEGQTALDIAVEESHYDCITLFMLQGAVTSKGAFSRIPHIRLFTGIHL</sequence>